<dbReference type="PROSITE" id="PS00236">
    <property type="entry name" value="NEUROTR_ION_CHANNEL"/>
    <property type="match status" value="1"/>
</dbReference>
<reference evidence="7 8" key="2">
    <citation type="submission" date="2018-10" db="EMBL/GenBank/DDBJ databases">
        <authorList>
            <consortium name="Pathogen Informatics"/>
        </authorList>
    </citation>
    <scope>NUCLEOTIDE SEQUENCE [LARGE SCALE GENOMIC DNA]</scope>
</reference>
<dbReference type="InterPro" id="IPR006202">
    <property type="entry name" value="Neur_chan_lig-bd"/>
</dbReference>
<evidence type="ECO:0000313" key="9">
    <source>
        <dbReference type="WBParaSite" id="EVEC_0001310201-mRNA-1"/>
    </source>
</evidence>
<dbReference type="Gene3D" id="2.70.170.10">
    <property type="entry name" value="Neurotransmitter-gated ion-channel ligand-binding domain"/>
    <property type="match status" value="1"/>
</dbReference>
<dbReference type="PRINTS" id="PR00252">
    <property type="entry name" value="NRIONCHANNEL"/>
</dbReference>
<dbReference type="SUPFAM" id="SSF90112">
    <property type="entry name" value="Neurotransmitter-gated ion-channel transmembrane pore"/>
    <property type="match status" value="1"/>
</dbReference>
<dbReference type="GO" id="GO:0016020">
    <property type="term" value="C:membrane"/>
    <property type="evidence" value="ECO:0007669"/>
    <property type="project" value="UniProtKB-SubCell"/>
</dbReference>
<dbReference type="Pfam" id="PF02931">
    <property type="entry name" value="Neur_chan_LBD"/>
    <property type="match status" value="1"/>
</dbReference>
<dbReference type="GO" id="GO:0004888">
    <property type="term" value="F:transmembrane signaling receptor activity"/>
    <property type="evidence" value="ECO:0007669"/>
    <property type="project" value="InterPro"/>
</dbReference>
<dbReference type="InterPro" id="IPR006201">
    <property type="entry name" value="Neur_channel"/>
</dbReference>
<evidence type="ECO:0000259" key="6">
    <source>
        <dbReference type="Pfam" id="PF02931"/>
    </source>
</evidence>
<keyword evidence="5" id="KW-0813">Transport</keyword>
<feature type="transmembrane region" description="Helical" evidence="5">
    <location>
        <begin position="182"/>
        <end position="205"/>
    </location>
</feature>
<dbReference type="STRING" id="51028.A0A0N4VQ10"/>
<dbReference type="InterPro" id="IPR036719">
    <property type="entry name" value="Neuro-gated_channel_TM_sf"/>
</dbReference>
<comment type="similarity">
    <text evidence="5">Belongs to the ligand-gated ion channel (TC 1.A.9) family.</text>
</comment>
<dbReference type="Gene3D" id="1.20.58.390">
    <property type="entry name" value="Neurotransmitter-gated ion-channel transmembrane domain"/>
    <property type="match status" value="1"/>
</dbReference>
<dbReference type="PANTHER" id="PTHR18945">
    <property type="entry name" value="NEUROTRANSMITTER GATED ION CHANNEL"/>
    <property type="match status" value="1"/>
</dbReference>
<keyword evidence="4 5" id="KW-0472">Membrane</keyword>
<organism evidence="9">
    <name type="scientific">Enterobius vermicularis</name>
    <name type="common">Human pinworm</name>
    <dbReference type="NCBI Taxonomy" id="51028"/>
    <lineage>
        <taxon>Eukaryota</taxon>
        <taxon>Metazoa</taxon>
        <taxon>Ecdysozoa</taxon>
        <taxon>Nematoda</taxon>
        <taxon>Chromadorea</taxon>
        <taxon>Rhabditida</taxon>
        <taxon>Spirurina</taxon>
        <taxon>Oxyuridomorpha</taxon>
        <taxon>Oxyuroidea</taxon>
        <taxon>Oxyuridae</taxon>
        <taxon>Enterobius</taxon>
    </lineage>
</organism>
<keyword evidence="8" id="KW-1185">Reference proteome</keyword>
<dbReference type="InterPro" id="IPR036734">
    <property type="entry name" value="Neur_chan_lig-bd_sf"/>
</dbReference>
<keyword evidence="3 5" id="KW-1133">Transmembrane helix</keyword>
<evidence type="ECO:0000313" key="7">
    <source>
        <dbReference type="EMBL" id="VDD97505.1"/>
    </source>
</evidence>
<dbReference type="GO" id="GO:0005230">
    <property type="term" value="F:extracellular ligand-gated monoatomic ion channel activity"/>
    <property type="evidence" value="ECO:0007669"/>
    <property type="project" value="InterPro"/>
</dbReference>
<evidence type="ECO:0000256" key="5">
    <source>
        <dbReference type="RuleBase" id="RU000687"/>
    </source>
</evidence>
<evidence type="ECO:0000256" key="1">
    <source>
        <dbReference type="ARBA" id="ARBA00004141"/>
    </source>
</evidence>
<dbReference type="CDD" id="cd18997">
    <property type="entry name" value="LGIC_ECD_nAChR"/>
    <property type="match status" value="1"/>
</dbReference>
<dbReference type="AlphaFoldDB" id="A0A0N4VQ10"/>
<reference evidence="9" key="1">
    <citation type="submission" date="2017-02" db="UniProtKB">
        <authorList>
            <consortium name="WormBaseParasite"/>
        </authorList>
    </citation>
    <scope>IDENTIFICATION</scope>
</reference>
<protein>
    <submittedName>
        <fullName evidence="9">Neur_chan_LBD domain-containing protein</fullName>
    </submittedName>
</protein>
<evidence type="ECO:0000256" key="2">
    <source>
        <dbReference type="ARBA" id="ARBA00022692"/>
    </source>
</evidence>
<keyword evidence="5" id="KW-0407">Ion channel</keyword>
<evidence type="ECO:0000313" key="8">
    <source>
        <dbReference type="Proteomes" id="UP000274131"/>
    </source>
</evidence>
<dbReference type="CDD" id="cd19051">
    <property type="entry name" value="LGIC_TM_cation"/>
    <property type="match status" value="1"/>
</dbReference>
<feature type="domain" description="Neurotransmitter-gated ion-channel ligand-binding" evidence="6">
    <location>
        <begin position="1"/>
        <end position="169"/>
    </location>
</feature>
<proteinExistence type="inferred from homology"/>
<dbReference type="SUPFAM" id="SSF63712">
    <property type="entry name" value="Nicotinic receptor ligand binding domain-like"/>
    <property type="match status" value="1"/>
</dbReference>
<comment type="subcellular location">
    <subcellularLocation>
        <location evidence="1">Membrane</location>
        <topology evidence="1">Multi-pass membrane protein</topology>
    </subcellularLocation>
</comment>
<dbReference type="EMBL" id="UXUI01013910">
    <property type="protein sequence ID" value="VDD97505.1"/>
    <property type="molecule type" value="Genomic_DNA"/>
</dbReference>
<name>A0A0N4VQ10_ENTVE</name>
<dbReference type="OrthoDB" id="5975154at2759"/>
<keyword evidence="5" id="KW-0406">Ion transport</keyword>
<comment type="caution">
    <text evidence="5">Lacks conserved residue(s) required for the propagation of feature annotation.</text>
</comment>
<dbReference type="Proteomes" id="UP000274131">
    <property type="component" value="Unassembled WGS sequence"/>
</dbReference>
<gene>
    <name evidence="7" type="ORF">EVEC_LOCUS12256</name>
</gene>
<sequence length="231" mass="26447">MTIMAWLQYNWTDYKLVWDPKKYGGITDIRFSGADSAPAKLWKPDILLFNSVAESFSSTYSSNFVVKHTGEVNQVPPGIFKFTCDIDITWFPFDDQLCFLKFGSWTHPGNIIDLDMDLATVETVINGTKVPSIPIRNEGDPQNYFVYDSVDRSDYIDNGEWSLLRVAYHELFFYIRIQRRTLAYGINLIIPSLLISLMTVLGFTLPPDACEKITLGILNMQFPDTPCLRLM</sequence>
<accession>A0A0N4VQ10</accession>
<keyword evidence="2 5" id="KW-0812">Transmembrane</keyword>
<dbReference type="InterPro" id="IPR018000">
    <property type="entry name" value="Neurotransmitter_ion_chnl_CS"/>
</dbReference>
<dbReference type="InterPro" id="IPR038050">
    <property type="entry name" value="Neuro_actylchol_rec"/>
</dbReference>
<evidence type="ECO:0000256" key="3">
    <source>
        <dbReference type="ARBA" id="ARBA00022989"/>
    </source>
</evidence>
<dbReference type="WBParaSite" id="EVEC_0001310201-mRNA-1">
    <property type="protein sequence ID" value="EVEC_0001310201-mRNA-1"/>
    <property type="gene ID" value="EVEC_0001310201"/>
</dbReference>
<evidence type="ECO:0000256" key="4">
    <source>
        <dbReference type="ARBA" id="ARBA00023136"/>
    </source>
</evidence>